<dbReference type="AlphaFoldDB" id="A0A9X7JPP1"/>
<sequence>MSATQHWRKSSYSAGDGGDCVEVGADWHKSSYSDDSGGHCVEASRRPDRAPGHIPAVHVRDSKNPTGPTLTLSQPSWSRFLGHVKAHIPV</sequence>
<evidence type="ECO:0000259" key="2">
    <source>
        <dbReference type="Pfam" id="PF04149"/>
    </source>
</evidence>
<feature type="compositionally biased region" description="Polar residues" evidence="1">
    <location>
        <begin position="1"/>
        <end position="13"/>
    </location>
</feature>
<feature type="domain" description="DUF397" evidence="2">
    <location>
        <begin position="6"/>
        <end position="23"/>
    </location>
</feature>
<dbReference type="InterPro" id="IPR007278">
    <property type="entry name" value="DUF397"/>
</dbReference>
<feature type="region of interest" description="Disordered" evidence="1">
    <location>
        <begin position="1"/>
        <end position="71"/>
    </location>
</feature>
<feature type="domain" description="DUF397" evidence="2">
    <location>
        <begin position="25"/>
        <end position="85"/>
    </location>
</feature>
<evidence type="ECO:0000313" key="4">
    <source>
        <dbReference type="Proteomes" id="UP000242427"/>
    </source>
</evidence>
<protein>
    <submittedName>
        <fullName evidence="3">DUF397 domain-containing protein</fullName>
    </submittedName>
</protein>
<dbReference type="RefSeq" id="WP_106677622.1">
    <property type="nucleotide sequence ID" value="NZ_PXWG01000043.1"/>
</dbReference>
<organism evidence="3 4">
    <name type="scientific">Streptosporangium nondiastaticum</name>
    <dbReference type="NCBI Taxonomy" id="35764"/>
    <lineage>
        <taxon>Bacteria</taxon>
        <taxon>Bacillati</taxon>
        <taxon>Actinomycetota</taxon>
        <taxon>Actinomycetes</taxon>
        <taxon>Streptosporangiales</taxon>
        <taxon>Streptosporangiaceae</taxon>
        <taxon>Streptosporangium</taxon>
    </lineage>
</organism>
<evidence type="ECO:0000256" key="1">
    <source>
        <dbReference type="SAM" id="MobiDB-lite"/>
    </source>
</evidence>
<reference evidence="3 4" key="1">
    <citation type="submission" date="2018-03" db="EMBL/GenBank/DDBJ databases">
        <title>Chitinolytic properties of Streptosporangium nondiastaticum TBG75A20.</title>
        <authorList>
            <person name="Gayathri V."/>
            <person name="Shiburaj S."/>
        </authorList>
    </citation>
    <scope>NUCLEOTIDE SEQUENCE [LARGE SCALE GENOMIC DNA]</scope>
    <source>
        <strain evidence="3 4">TBG75A20</strain>
    </source>
</reference>
<comment type="caution">
    <text evidence="3">The sequence shown here is derived from an EMBL/GenBank/DDBJ whole genome shotgun (WGS) entry which is preliminary data.</text>
</comment>
<dbReference type="OrthoDB" id="3429699at2"/>
<keyword evidence="4" id="KW-1185">Reference proteome</keyword>
<dbReference type="Pfam" id="PF04149">
    <property type="entry name" value="DUF397"/>
    <property type="match status" value="2"/>
</dbReference>
<evidence type="ECO:0000313" key="3">
    <source>
        <dbReference type="EMBL" id="PSJ27404.1"/>
    </source>
</evidence>
<accession>A0A9X7JPP1</accession>
<proteinExistence type="predicted"/>
<name>A0A9X7JPP1_9ACTN</name>
<feature type="compositionally biased region" description="Basic and acidic residues" evidence="1">
    <location>
        <begin position="42"/>
        <end position="51"/>
    </location>
</feature>
<dbReference type="Proteomes" id="UP000242427">
    <property type="component" value="Unassembled WGS sequence"/>
</dbReference>
<gene>
    <name evidence="3" type="ORF">B7P34_17615</name>
</gene>
<dbReference type="EMBL" id="PXWG01000043">
    <property type="protein sequence ID" value="PSJ27404.1"/>
    <property type="molecule type" value="Genomic_DNA"/>
</dbReference>